<evidence type="ECO:0000313" key="4">
    <source>
        <dbReference type="Proteomes" id="UP001626550"/>
    </source>
</evidence>
<organism evidence="3 4">
    <name type="scientific">Cichlidogyrus casuarinus</name>
    <dbReference type="NCBI Taxonomy" id="1844966"/>
    <lineage>
        <taxon>Eukaryota</taxon>
        <taxon>Metazoa</taxon>
        <taxon>Spiralia</taxon>
        <taxon>Lophotrochozoa</taxon>
        <taxon>Platyhelminthes</taxon>
        <taxon>Monogenea</taxon>
        <taxon>Monopisthocotylea</taxon>
        <taxon>Dactylogyridea</taxon>
        <taxon>Ancyrocephalidae</taxon>
        <taxon>Cichlidogyrus</taxon>
    </lineage>
</organism>
<keyword evidence="4" id="KW-1185">Reference proteome</keyword>
<dbReference type="Proteomes" id="UP001626550">
    <property type="component" value="Unassembled WGS sequence"/>
</dbReference>
<feature type="compositionally biased region" description="Basic and acidic residues" evidence="1">
    <location>
        <begin position="279"/>
        <end position="289"/>
    </location>
</feature>
<sequence length="302" mass="33895">EHKRGLVRCLFSRLRDIVSDELIEEESRRLTEILLGNGYPLGFIQRNGQATVQDKTTTNEAPTWISLPFKGDAAAVTARAKLSNLMERTFGKRHLRFNFRTTKLFSLGTKDRLRRGMVSGVVYQFTCPCGSNYVGQNVRRLEDRAGEHLGKAKTAVSEHLEVCAEVASESNFEVLYKAHGDNFKTKVDLARAEALLIQRHGPTLCKQRENKIKLALPWTAIGPQRKAMTRKPANSTNPDAQMNPPEETQPVPEMEATPAFGTKRARDTETKPKPKRKREGLAPDPKQRLMSEFLTQPKGANG</sequence>
<dbReference type="Pfam" id="PF26215">
    <property type="entry name" value="HTH_animal"/>
    <property type="match status" value="1"/>
</dbReference>
<dbReference type="InterPro" id="IPR058912">
    <property type="entry name" value="HTH_animal"/>
</dbReference>
<feature type="non-terminal residue" evidence="3">
    <location>
        <position position="1"/>
    </location>
</feature>
<evidence type="ECO:0000259" key="2">
    <source>
        <dbReference type="Pfam" id="PF26215"/>
    </source>
</evidence>
<dbReference type="AlphaFoldDB" id="A0ABD2PQH0"/>
<evidence type="ECO:0000313" key="3">
    <source>
        <dbReference type="EMBL" id="KAL3309755.1"/>
    </source>
</evidence>
<accession>A0ABD2PQH0</accession>
<reference evidence="3 4" key="1">
    <citation type="submission" date="2024-11" db="EMBL/GenBank/DDBJ databases">
        <title>Adaptive evolution of stress response genes in parasites aligns with host niche diversity.</title>
        <authorList>
            <person name="Hahn C."/>
            <person name="Resl P."/>
        </authorList>
    </citation>
    <scope>NUCLEOTIDE SEQUENCE [LARGE SCALE GENOMIC DNA]</scope>
    <source>
        <strain evidence="3">EGGRZ-B1_66</strain>
        <tissue evidence="3">Body</tissue>
    </source>
</reference>
<dbReference type="EMBL" id="JBJKFK010003576">
    <property type="protein sequence ID" value="KAL3309755.1"/>
    <property type="molecule type" value="Genomic_DNA"/>
</dbReference>
<evidence type="ECO:0000256" key="1">
    <source>
        <dbReference type="SAM" id="MobiDB-lite"/>
    </source>
</evidence>
<comment type="caution">
    <text evidence="3">The sequence shown here is derived from an EMBL/GenBank/DDBJ whole genome shotgun (WGS) entry which is preliminary data.</text>
</comment>
<name>A0ABD2PQH0_9PLAT</name>
<gene>
    <name evidence="3" type="ORF">Ciccas_011696</name>
</gene>
<feature type="region of interest" description="Disordered" evidence="1">
    <location>
        <begin position="223"/>
        <end position="302"/>
    </location>
</feature>
<proteinExistence type="predicted"/>
<feature type="domain" description="Helix-turn-helix" evidence="2">
    <location>
        <begin position="2"/>
        <end position="47"/>
    </location>
</feature>
<protein>
    <recommendedName>
        <fullName evidence="2">Helix-turn-helix domain-containing protein</fullName>
    </recommendedName>
</protein>